<evidence type="ECO:0000313" key="3">
    <source>
        <dbReference type="Proteomes" id="UP000006765"/>
    </source>
</evidence>
<name>K2I3Y9_9RHOB</name>
<evidence type="ECO:0000256" key="1">
    <source>
        <dbReference type="SAM" id="MobiDB-lite"/>
    </source>
</evidence>
<reference evidence="2 3" key="1">
    <citation type="journal article" date="2012" name="J. Bacteriol.">
        <title>Draft Genome Sequence of Oceaniovalibus guishaninsula JLT2003T.</title>
        <authorList>
            <person name="Tang K."/>
            <person name="Liu K."/>
            <person name="Jiao N."/>
        </authorList>
    </citation>
    <scope>NUCLEOTIDE SEQUENCE [LARGE SCALE GENOMIC DNA]</scope>
    <source>
        <strain evidence="2 3">JLT2003</strain>
    </source>
</reference>
<organism evidence="2 3">
    <name type="scientific">Oceaniovalibus guishaninsula JLT2003</name>
    <dbReference type="NCBI Taxonomy" id="1231392"/>
    <lineage>
        <taxon>Bacteria</taxon>
        <taxon>Pseudomonadati</taxon>
        <taxon>Pseudomonadota</taxon>
        <taxon>Alphaproteobacteria</taxon>
        <taxon>Rhodobacterales</taxon>
        <taxon>Roseobacteraceae</taxon>
        <taxon>Oceaniovalibus</taxon>
    </lineage>
</organism>
<sequence>MQNTVARPPQRGMQAVDGQGPHIPGHVPQVLAVCLIIGHERNASSPIF</sequence>
<keyword evidence="3" id="KW-1185">Reference proteome</keyword>
<protein>
    <submittedName>
        <fullName evidence="2">Uncharacterized protein</fullName>
    </submittedName>
</protein>
<dbReference type="STRING" id="1231392.OCGS_2302"/>
<accession>K2I3Y9</accession>
<dbReference type="EMBL" id="AMGO01000052">
    <property type="protein sequence ID" value="EKE43570.1"/>
    <property type="molecule type" value="Genomic_DNA"/>
</dbReference>
<dbReference type="AlphaFoldDB" id="K2I3Y9"/>
<comment type="caution">
    <text evidence="2">The sequence shown here is derived from an EMBL/GenBank/DDBJ whole genome shotgun (WGS) entry which is preliminary data.</text>
</comment>
<feature type="region of interest" description="Disordered" evidence="1">
    <location>
        <begin position="1"/>
        <end position="21"/>
    </location>
</feature>
<gene>
    <name evidence="2" type="ORF">OCGS_2302</name>
</gene>
<proteinExistence type="predicted"/>
<dbReference type="Proteomes" id="UP000006765">
    <property type="component" value="Unassembled WGS sequence"/>
</dbReference>
<evidence type="ECO:0000313" key="2">
    <source>
        <dbReference type="EMBL" id="EKE43570.1"/>
    </source>
</evidence>